<sequence>MINILKKIFGLGPAVNYSELLKQGAIIIDVRNPGEFKQGHIKGAINAPLNELTKHISKIKKDTTVITCCVSGIRSASAKSVLKSNGFTNVYNGGGWSSLKNKIQ</sequence>
<proteinExistence type="predicted"/>
<comment type="caution">
    <text evidence="2">The sequence shown here is derived from an EMBL/GenBank/DDBJ whole genome shotgun (WGS) entry which is preliminary data.</text>
</comment>
<gene>
    <name evidence="2" type="ORF">H8R25_13555</name>
</gene>
<dbReference type="PANTHER" id="PTHR43031:SF18">
    <property type="entry name" value="RHODANESE-RELATED SULFURTRANSFERASES"/>
    <property type="match status" value="1"/>
</dbReference>
<dbReference type="SMART" id="SM00450">
    <property type="entry name" value="RHOD"/>
    <property type="match status" value="1"/>
</dbReference>
<protein>
    <submittedName>
        <fullName evidence="2">Rhodanese-like domain-containing protein</fullName>
    </submittedName>
</protein>
<dbReference type="CDD" id="cd00158">
    <property type="entry name" value="RHOD"/>
    <property type="match status" value="1"/>
</dbReference>
<dbReference type="RefSeq" id="WP_187020032.1">
    <property type="nucleotide sequence ID" value="NZ_JACRUK010000039.1"/>
</dbReference>
<evidence type="ECO:0000313" key="3">
    <source>
        <dbReference type="Proteomes" id="UP000641454"/>
    </source>
</evidence>
<accession>A0A923SHA0</accession>
<dbReference type="InterPro" id="IPR050229">
    <property type="entry name" value="GlpE_sulfurtransferase"/>
</dbReference>
<reference evidence="2 3" key="1">
    <citation type="submission" date="2020-08" db="EMBL/GenBank/DDBJ databases">
        <title>Description of novel Flavobacterium F-392 isolate.</title>
        <authorList>
            <person name="Saticioglu I.B."/>
            <person name="Duman M."/>
            <person name="Altun S."/>
        </authorList>
    </citation>
    <scope>NUCLEOTIDE SEQUENCE [LARGE SCALE GENOMIC DNA]</scope>
    <source>
        <strain evidence="2 3">F-392</strain>
    </source>
</reference>
<dbReference type="Pfam" id="PF00581">
    <property type="entry name" value="Rhodanese"/>
    <property type="match status" value="1"/>
</dbReference>
<dbReference type="SUPFAM" id="SSF52821">
    <property type="entry name" value="Rhodanese/Cell cycle control phosphatase"/>
    <property type="match status" value="1"/>
</dbReference>
<dbReference type="PANTHER" id="PTHR43031">
    <property type="entry name" value="FAD-DEPENDENT OXIDOREDUCTASE"/>
    <property type="match status" value="1"/>
</dbReference>
<keyword evidence="3" id="KW-1185">Reference proteome</keyword>
<dbReference type="InterPro" id="IPR001763">
    <property type="entry name" value="Rhodanese-like_dom"/>
</dbReference>
<dbReference type="EMBL" id="JACRUL010000038">
    <property type="protein sequence ID" value="MBC5845459.1"/>
    <property type="molecule type" value="Genomic_DNA"/>
</dbReference>
<evidence type="ECO:0000313" key="2">
    <source>
        <dbReference type="EMBL" id="MBC5845459.1"/>
    </source>
</evidence>
<dbReference type="Gene3D" id="3.40.250.10">
    <property type="entry name" value="Rhodanese-like domain"/>
    <property type="match status" value="1"/>
</dbReference>
<evidence type="ECO:0000259" key="1">
    <source>
        <dbReference type="PROSITE" id="PS50206"/>
    </source>
</evidence>
<dbReference type="Proteomes" id="UP000641454">
    <property type="component" value="Unassembled WGS sequence"/>
</dbReference>
<dbReference type="InterPro" id="IPR036873">
    <property type="entry name" value="Rhodanese-like_dom_sf"/>
</dbReference>
<feature type="domain" description="Rhodanese" evidence="1">
    <location>
        <begin position="21"/>
        <end position="104"/>
    </location>
</feature>
<name>A0A923SHA0_9FLAO</name>
<organism evidence="2 3">
    <name type="scientific">Flavobacterium muglaense</name>
    <dbReference type="NCBI Taxonomy" id="2764716"/>
    <lineage>
        <taxon>Bacteria</taxon>
        <taxon>Pseudomonadati</taxon>
        <taxon>Bacteroidota</taxon>
        <taxon>Flavobacteriia</taxon>
        <taxon>Flavobacteriales</taxon>
        <taxon>Flavobacteriaceae</taxon>
        <taxon>Flavobacterium</taxon>
    </lineage>
</organism>
<dbReference type="PROSITE" id="PS50206">
    <property type="entry name" value="RHODANESE_3"/>
    <property type="match status" value="1"/>
</dbReference>
<dbReference type="AlphaFoldDB" id="A0A923SHA0"/>